<dbReference type="EMBL" id="WVHK01000132">
    <property type="protein sequence ID" value="MXV21790.1"/>
    <property type="molecule type" value="Genomic_DNA"/>
</dbReference>
<evidence type="ECO:0000256" key="1">
    <source>
        <dbReference type="SAM" id="MobiDB-lite"/>
    </source>
</evidence>
<protein>
    <submittedName>
        <fullName evidence="2">Uncharacterized protein</fullName>
    </submittedName>
</protein>
<feature type="region of interest" description="Disordered" evidence="1">
    <location>
        <begin position="1"/>
        <end position="31"/>
    </location>
</feature>
<feature type="compositionally biased region" description="Basic and acidic residues" evidence="1">
    <location>
        <begin position="18"/>
        <end position="27"/>
    </location>
</feature>
<proteinExistence type="predicted"/>
<reference evidence="2 3" key="1">
    <citation type="submission" date="2019-11" db="EMBL/GenBank/DDBJ databases">
        <title>Genome sequence of Deinococcus xianganensis Y35, AI-2 producing algicidal bacterium, isolated from lake water.</title>
        <authorList>
            <person name="Li Y."/>
        </authorList>
    </citation>
    <scope>NUCLEOTIDE SEQUENCE [LARGE SCALE GENOMIC DNA]</scope>
    <source>
        <strain evidence="2 3">Y35</strain>
    </source>
</reference>
<dbReference type="RefSeq" id="WP_160982277.1">
    <property type="nucleotide sequence ID" value="NZ_WVHK01000132.1"/>
</dbReference>
<name>A0A6I4YMR1_9DEIO</name>
<evidence type="ECO:0000313" key="3">
    <source>
        <dbReference type="Proteomes" id="UP000430519"/>
    </source>
</evidence>
<keyword evidence="3" id="KW-1185">Reference proteome</keyword>
<gene>
    <name evidence="2" type="ORF">GLX28_19400</name>
</gene>
<comment type="caution">
    <text evidence="2">The sequence shown here is derived from an EMBL/GenBank/DDBJ whole genome shotgun (WGS) entry which is preliminary data.</text>
</comment>
<dbReference type="AlphaFoldDB" id="A0A6I4YMR1"/>
<organism evidence="2 3">
    <name type="scientific">Deinococcus xianganensis</name>
    <dbReference type="NCBI Taxonomy" id="1507289"/>
    <lineage>
        <taxon>Bacteria</taxon>
        <taxon>Thermotogati</taxon>
        <taxon>Deinococcota</taxon>
        <taxon>Deinococci</taxon>
        <taxon>Deinococcales</taxon>
        <taxon>Deinococcaceae</taxon>
        <taxon>Deinococcus</taxon>
    </lineage>
</organism>
<accession>A0A6I4YMR1</accession>
<sequence length="478" mass="53089">MGDVVAPILGETGGTPGTHDKGQEKPDYSPIQNVFSFPDTRLETLPKGKLPYLSVHTLSDLKTYQQNAETCRKERQAGRTPDASQCPTYEWQVPYSLANQSQEVARDLRKAWQRFEDRYYWRAATALNNPATWLTRCVLDLNLGLNPQTPTLKTHVPEGVVPAQLASKVPATAPEPGLHLDTYLFFPQVSNRDYCDGLNPDLTIMFVPGVCNYLFGARIFCVEGDTTTLNPLSPRPIYFNMDAAVRRIQDAVQHAHNKYLAEYQADTVKALVNPQRPLFFPLPWASNVPGQGAVIAPVMNADVGQNQFLQLGKTAKARLGGALGANAPLYYYQWAYNSPTLRVHTLPSRNETLTSLPGIWPLEEFKRLLGVSSLPNQELFGYTTFFQAWQEMKALMLPEDMGAKLARPLLYQATGTNVEWSTGASVVVPAPIPIAPYSSLGLPYAGPQMLFDWVSVPEGYTIPRVQGRPAFTYAPLLR</sequence>
<dbReference type="Proteomes" id="UP000430519">
    <property type="component" value="Unassembled WGS sequence"/>
</dbReference>
<evidence type="ECO:0000313" key="2">
    <source>
        <dbReference type="EMBL" id="MXV21790.1"/>
    </source>
</evidence>